<feature type="region of interest" description="Disordered" evidence="1">
    <location>
        <begin position="437"/>
        <end position="491"/>
    </location>
</feature>
<protein>
    <submittedName>
        <fullName evidence="2">Uncharacterized protein</fullName>
    </submittedName>
</protein>
<dbReference type="AlphaFoldDB" id="A0A9N8HMS9"/>
<dbReference type="Proteomes" id="UP001153069">
    <property type="component" value="Unassembled WGS sequence"/>
</dbReference>
<feature type="compositionally biased region" description="Acidic residues" evidence="1">
    <location>
        <begin position="383"/>
        <end position="396"/>
    </location>
</feature>
<gene>
    <name evidence="2" type="ORF">SEMRO_1024_G232670.1</name>
</gene>
<feature type="compositionally biased region" description="Basic residues" evidence="1">
    <location>
        <begin position="91"/>
        <end position="100"/>
    </location>
</feature>
<feature type="compositionally biased region" description="Low complexity" evidence="1">
    <location>
        <begin position="251"/>
        <end position="268"/>
    </location>
</feature>
<name>A0A9N8HMS9_9STRA</name>
<reference evidence="2" key="1">
    <citation type="submission" date="2020-06" db="EMBL/GenBank/DDBJ databases">
        <authorList>
            <consortium name="Plant Systems Biology data submission"/>
        </authorList>
    </citation>
    <scope>NUCLEOTIDE SEQUENCE</scope>
    <source>
        <strain evidence="2">D6</strain>
    </source>
</reference>
<comment type="caution">
    <text evidence="2">The sequence shown here is derived from an EMBL/GenBank/DDBJ whole genome shotgun (WGS) entry which is preliminary data.</text>
</comment>
<feature type="compositionally biased region" description="Polar residues" evidence="1">
    <location>
        <begin position="273"/>
        <end position="288"/>
    </location>
</feature>
<feature type="region of interest" description="Disordered" evidence="1">
    <location>
        <begin position="537"/>
        <end position="556"/>
    </location>
</feature>
<accession>A0A9N8HMS9</accession>
<evidence type="ECO:0000313" key="2">
    <source>
        <dbReference type="EMBL" id="CAB9519536.1"/>
    </source>
</evidence>
<evidence type="ECO:0000313" key="3">
    <source>
        <dbReference type="Proteomes" id="UP001153069"/>
    </source>
</evidence>
<keyword evidence="3" id="KW-1185">Reference proteome</keyword>
<feature type="compositionally biased region" description="Polar residues" evidence="1">
    <location>
        <begin position="188"/>
        <end position="201"/>
    </location>
</feature>
<sequence length="556" mass="59840">MAEVQAQPRPHKQKVGTLDGFLAGNASSTHNAREEKTRNEHKKEAKNGTTTTKDASAAAPAQNVGEDGAVDAVVPAVKKDQLESTSNHGASTKRVKPRHVSGKDPLSQSLHIPRPSALSDKDRSSSQPLSKSKNRSAIPRSQSFHKKDVTTGSNGNTKVKDRRKSNAIPRSKSFDGGEGPLKRIPRNPQRNALDVSTTSAGSKPCFPKNAPRRGSSDLSVEGGGEKKKRPSATGATLERQGSKRNSMADAKQQQSSQKKLGEKQSSQKKMGEKQSSQKKMGEKQSSQNRVRRTPSNKEKPSIDSKDNNAKSATTTTKAPKRTKSGSKAKQSSTAETKKPNAEAGSQAFSADVAEGGDEKACGAPFQASFDNVMAPLNQNVSDNENDDDDDDDDTYREDDAAPVGIMQFDPSAMDNVKICRGDSIDEFPSDMGCPVDMGLGDILLGEEEEQNAQDETATRRGADGNNRGRSTSPYRNNGDDPQDADADKKAGRWGLGFRNFKIKKSNSFKFSKSGHNQDDEEQTTTMSTVAMRLMGISPTGHQQLGGDGMDDSLFDN</sequence>
<dbReference type="EMBL" id="CAICTM010001022">
    <property type="protein sequence ID" value="CAB9519536.1"/>
    <property type="molecule type" value="Genomic_DNA"/>
</dbReference>
<feature type="compositionally biased region" description="Low complexity" evidence="1">
    <location>
        <begin position="64"/>
        <end position="76"/>
    </location>
</feature>
<organism evidence="2 3">
    <name type="scientific">Seminavis robusta</name>
    <dbReference type="NCBI Taxonomy" id="568900"/>
    <lineage>
        <taxon>Eukaryota</taxon>
        <taxon>Sar</taxon>
        <taxon>Stramenopiles</taxon>
        <taxon>Ochrophyta</taxon>
        <taxon>Bacillariophyta</taxon>
        <taxon>Bacillariophyceae</taxon>
        <taxon>Bacillariophycidae</taxon>
        <taxon>Naviculales</taxon>
        <taxon>Naviculaceae</taxon>
        <taxon>Seminavis</taxon>
    </lineage>
</organism>
<proteinExistence type="predicted"/>
<evidence type="ECO:0000256" key="1">
    <source>
        <dbReference type="SAM" id="MobiDB-lite"/>
    </source>
</evidence>
<feature type="region of interest" description="Disordered" evidence="1">
    <location>
        <begin position="1"/>
        <end position="409"/>
    </location>
</feature>
<feature type="compositionally biased region" description="Basic and acidic residues" evidence="1">
    <location>
        <begin position="31"/>
        <end position="46"/>
    </location>
</feature>
<feature type="compositionally biased region" description="Basic and acidic residues" evidence="1">
    <location>
        <begin position="295"/>
        <end position="308"/>
    </location>
</feature>